<proteinExistence type="predicted"/>
<evidence type="ECO:0000313" key="2">
    <source>
        <dbReference type="EMBL" id="KAK9812217.1"/>
    </source>
</evidence>
<feature type="transmembrane region" description="Helical" evidence="1">
    <location>
        <begin position="83"/>
        <end position="103"/>
    </location>
</feature>
<organism evidence="2 3">
    <name type="scientific">Symbiochloris irregularis</name>
    <dbReference type="NCBI Taxonomy" id="706552"/>
    <lineage>
        <taxon>Eukaryota</taxon>
        <taxon>Viridiplantae</taxon>
        <taxon>Chlorophyta</taxon>
        <taxon>core chlorophytes</taxon>
        <taxon>Trebouxiophyceae</taxon>
        <taxon>Trebouxiales</taxon>
        <taxon>Trebouxiaceae</taxon>
        <taxon>Symbiochloris</taxon>
    </lineage>
</organism>
<gene>
    <name evidence="2" type="ORF">WJX73_004796</name>
</gene>
<comment type="caution">
    <text evidence="2">The sequence shown here is derived from an EMBL/GenBank/DDBJ whole genome shotgun (WGS) entry which is preliminary data.</text>
</comment>
<name>A0AAW1PW44_9CHLO</name>
<dbReference type="EMBL" id="JALJOQ010000008">
    <property type="protein sequence ID" value="KAK9812217.1"/>
    <property type="molecule type" value="Genomic_DNA"/>
</dbReference>
<dbReference type="Proteomes" id="UP001465755">
    <property type="component" value="Unassembled WGS sequence"/>
</dbReference>
<keyword evidence="3" id="KW-1185">Reference proteome</keyword>
<sequence>MSSLAAIEPKAAAHNRLRGLLANVGVDDEDQVVLDQLVQSTPEMKVGLALVSGCFVTALALFLCNLTHSDPLGGLQVLSPSTWTAAGIGLAVGCPLAALRLFLWSAPARRTFPMLEAVKEEEMRVLTPFLRDLNPIQVAAVAAADAVPTVLLLLPAAQGGLTLSFRVYASMIHGQQWGLLGLMSGINSEALPAVLAITLTAALCSVAHWAELATTGAEYEVVEDAIMGADRYYRRLALEPGRQDQISPDKMAAAFKSVAISWIHQHEAAAIFHAFHRAVDVVILGLLWYATGNLAAPLVATLLAEGSDVFAAYRHLPHNTSSLRQQ</sequence>
<feature type="transmembrane region" description="Helical" evidence="1">
    <location>
        <begin position="46"/>
        <end position="63"/>
    </location>
</feature>
<evidence type="ECO:0000256" key="1">
    <source>
        <dbReference type="SAM" id="Phobius"/>
    </source>
</evidence>
<reference evidence="2 3" key="1">
    <citation type="journal article" date="2024" name="Nat. Commun.">
        <title>Phylogenomics reveals the evolutionary origins of lichenization in chlorophyte algae.</title>
        <authorList>
            <person name="Puginier C."/>
            <person name="Libourel C."/>
            <person name="Otte J."/>
            <person name="Skaloud P."/>
            <person name="Haon M."/>
            <person name="Grisel S."/>
            <person name="Petersen M."/>
            <person name="Berrin J.G."/>
            <person name="Delaux P.M."/>
            <person name="Dal Grande F."/>
            <person name="Keller J."/>
        </authorList>
    </citation>
    <scope>NUCLEOTIDE SEQUENCE [LARGE SCALE GENOMIC DNA]</scope>
    <source>
        <strain evidence="2 3">SAG 2036</strain>
    </source>
</reference>
<dbReference type="AlphaFoldDB" id="A0AAW1PW44"/>
<protein>
    <submittedName>
        <fullName evidence="2">Uncharacterized protein</fullName>
    </submittedName>
</protein>
<keyword evidence="1" id="KW-1133">Transmembrane helix</keyword>
<evidence type="ECO:0000313" key="3">
    <source>
        <dbReference type="Proteomes" id="UP001465755"/>
    </source>
</evidence>
<accession>A0AAW1PW44</accession>
<keyword evidence="1" id="KW-0472">Membrane</keyword>
<keyword evidence="1" id="KW-0812">Transmembrane</keyword>